<comment type="caution">
    <text evidence="2">The sequence shown here is derived from an EMBL/GenBank/DDBJ whole genome shotgun (WGS) entry which is preliminary data.</text>
</comment>
<feature type="transmembrane region" description="Helical" evidence="1">
    <location>
        <begin position="21"/>
        <end position="40"/>
    </location>
</feature>
<organism evidence="2 3">
    <name type="scientific">Polychaeton citri CBS 116435</name>
    <dbReference type="NCBI Taxonomy" id="1314669"/>
    <lineage>
        <taxon>Eukaryota</taxon>
        <taxon>Fungi</taxon>
        <taxon>Dikarya</taxon>
        <taxon>Ascomycota</taxon>
        <taxon>Pezizomycotina</taxon>
        <taxon>Dothideomycetes</taxon>
        <taxon>Dothideomycetidae</taxon>
        <taxon>Capnodiales</taxon>
        <taxon>Capnodiaceae</taxon>
        <taxon>Polychaeton</taxon>
    </lineage>
</organism>
<feature type="transmembrane region" description="Helical" evidence="1">
    <location>
        <begin position="143"/>
        <end position="165"/>
    </location>
</feature>
<keyword evidence="1" id="KW-0812">Transmembrane</keyword>
<keyword evidence="3" id="KW-1185">Reference proteome</keyword>
<keyword evidence="1" id="KW-1133">Transmembrane helix</keyword>
<gene>
    <name evidence="2" type="ORF">K431DRAFT_344056</name>
</gene>
<sequence>MSLGREAQLYTAKFGLRLASIVFAIIAAAMLGSAVPLQLHFSTDGLGGAVDGIAICAPSFALFWSSTSIVLLACLRRKRKSYHPAVDITMDFLTSGLAISLGSLVLWWNVYMGGAHGYDSQWSGYRSNGDRRGQGARVSGFEAAGASFCILLAAVHLPLFMIGCYETDVWRKTKKHGKRGVEVSKYDGNAVEVELQHQQPVRK</sequence>
<feature type="transmembrane region" description="Helical" evidence="1">
    <location>
        <begin position="88"/>
        <end position="108"/>
    </location>
</feature>
<proteinExistence type="predicted"/>
<dbReference type="Proteomes" id="UP000799441">
    <property type="component" value="Unassembled WGS sequence"/>
</dbReference>
<name>A0A9P4QED1_9PEZI</name>
<accession>A0A9P4QED1</accession>
<dbReference type="EMBL" id="MU003772">
    <property type="protein sequence ID" value="KAF2724315.1"/>
    <property type="molecule type" value="Genomic_DNA"/>
</dbReference>
<feature type="transmembrane region" description="Helical" evidence="1">
    <location>
        <begin position="52"/>
        <end position="76"/>
    </location>
</feature>
<reference evidence="2" key="1">
    <citation type="journal article" date="2020" name="Stud. Mycol.">
        <title>101 Dothideomycetes genomes: a test case for predicting lifestyles and emergence of pathogens.</title>
        <authorList>
            <person name="Haridas S."/>
            <person name="Albert R."/>
            <person name="Binder M."/>
            <person name="Bloem J."/>
            <person name="Labutti K."/>
            <person name="Salamov A."/>
            <person name="Andreopoulos B."/>
            <person name="Baker S."/>
            <person name="Barry K."/>
            <person name="Bills G."/>
            <person name="Bluhm B."/>
            <person name="Cannon C."/>
            <person name="Castanera R."/>
            <person name="Culley D."/>
            <person name="Daum C."/>
            <person name="Ezra D."/>
            <person name="Gonzalez J."/>
            <person name="Henrissat B."/>
            <person name="Kuo A."/>
            <person name="Liang C."/>
            <person name="Lipzen A."/>
            <person name="Lutzoni F."/>
            <person name="Magnuson J."/>
            <person name="Mondo S."/>
            <person name="Nolan M."/>
            <person name="Ohm R."/>
            <person name="Pangilinan J."/>
            <person name="Park H.-J."/>
            <person name="Ramirez L."/>
            <person name="Alfaro M."/>
            <person name="Sun H."/>
            <person name="Tritt A."/>
            <person name="Yoshinaga Y."/>
            <person name="Zwiers L.-H."/>
            <person name="Turgeon B."/>
            <person name="Goodwin S."/>
            <person name="Spatafora J."/>
            <person name="Crous P."/>
            <person name="Grigoriev I."/>
        </authorList>
    </citation>
    <scope>NUCLEOTIDE SEQUENCE</scope>
    <source>
        <strain evidence="2">CBS 116435</strain>
    </source>
</reference>
<protein>
    <submittedName>
        <fullName evidence="2">Uncharacterized protein</fullName>
    </submittedName>
</protein>
<evidence type="ECO:0000313" key="2">
    <source>
        <dbReference type="EMBL" id="KAF2724315.1"/>
    </source>
</evidence>
<evidence type="ECO:0000256" key="1">
    <source>
        <dbReference type="SAM" id="Phobius"/>
    </source>
</evidence>
<evidence type="ECO:0000313" key="3">
    <source>
        <dbReference type="Proteomes" id="UP000799441"/>
    </source>
</evidence>
<keyword evidence="1" id="KW-0472">Membrane</keyword>
<dbReference type="AlphaFoldDB" id="A0A9P4QED1"/>